<dbReference type="InterPro" id="IPR019204">
    <property type="entry name" value="DUF2070_membrane"/>
</dbReference>
<comment type="caution">
    <text evidence="3">The sequence shown here is derived from an EMBL/GenBank/DDBJ whole genome shotgun (WGS) entry which is preliminary data.</text>
</comment>
<sequence length="579" mass="62375">MESGPDVRVERLTRYIFSAPSWPRSLAIIVVLGLIIDIATYRPGTEFFLIGTLGFSVPALLAFLLTVPLVGIFGRHITWNRSALLALACTVLTVILSLSPALVFGRALFPTLYAIALGLALGLRLLVLAAVADYRVSRMALPAFTQSAAAIAVGAWFFTPGFVPYALLLQAVFGMVFVFLIWLIERPLKRAFQISGLNFLNTFIAHLTDGSKNMEDFFREIGEEVYVPQISLFFSRNSGKDVLFTVPNVHPGPMGDVGGGNLPRILHDTFPEETLVAHGCATHDFNLVSESEIEKIARAVEASREGLAYSDTASRPVRVVSGSVSILCQRFGDALLMVSTRSPERTEDLDYSIGMAIMAEGRCAFSEVAFVDAHNCMTSVGSPVLPATRIATEYVAAAREGFRVARDLPTEPFAIGVSHVRVPFTREQGFGSLGVQALVTEVEGVRAAYVLIDGNNVARGVREQLRAVALAHVDEAEIMTTDTHTVNTISGKNPVGYAVPPGEIVPYIEQAVREALADLSGARVGAATASCEGITVFGSQRVSQLASTVNAMLAFIAPLSFMILVLAFLLSVVAYIMLQ</sequence>
<keyword evidence="4" id="KW-1185">Reference proteome</keyword>
<feature type="transmembrane region" description="Helical" evidence="1">
    <location>
        <begin position="21"/>
        <end position="41"/>
    </location>
</feature>
<dbReference type="OrthoDB" id="8914at2157"/>
<organism evidence="3 4">
    <name type="scientific">Methanoculleus sediminis</name>
    <dbReference type="NCBI Taxonomy" id="1550566"/>
    <lineage>
        <taxon>Archaea</taxon>
        <taxon>Methanobacteriati</taxon>
        <taxon>Methanobacteriota</taxon>
        <taxon>Stenosarchaea group</taxon>
        <taxon>Methanomicrobia</taxon>
        <taxon>Methanomicrobiales</taxon>
        <taxon>Methanomicrobiaceae</taxon>
        <taxon>Methanoculleus</taxon>
    </lineage>
</organism>
<feature type="transmembrane region" description="Helical" evidence="1">
    <location>
        <begin position="165"/>
        <end position="184"/>
    </location>
</feature>
<dbReference type="RefSeq" id="WP_048185633.1">
    <property type="nucleotide sequence ID" value="NZ_JXOJ01000008.1"/>
</dbReference>
<dbReference type="PATRIC" id="fig|1550566.3.peg.2579"/>
<feature type="transmembrane region" description="Helical" evidence="1">
    <location>
        <begin position="139"/>
        <end position="159"/>
    </location>
</feature>
<keyword evidence="1" id="KW-0812">Transmembrane</keyword>
<dbReference type="AlphaFoldDB" id="A0A0H1QWQ5"/>
<feature type="transmembrane region" description="Helical" evidence="1">
    <location>
        <begin position="47"/>
        <end position="72"/>
    </location>
</feature>
<dbReference type="Pfam" id="PF09843">
    <property type="entry name" value="DUF2070"/>
    <property type="match status" value="1"/>
</dbReference>
<feature type="transmembrane region" description="Helical" evidence="1">
    <location>
        <begin position="84"/>
        <end position="105"/>
    </location>
</feature>
<evidence type="ECO:0000259" key="2">
    <source>
        <dbReference type="Pfam" id="PF09843"/>
    </source>
</evidence>
<keyword evidence="1" id="KW-1133">Transmembrane helix</keyword>
<evidence type="ECO:0000313" key="3">
    <source>
        <dbReference type="EMBL" id="KLK87264.1"/>
    </source>
</evidence>
<keyword evidence="1" id="KW-0472">Membrane</keyword>
<evidence type="ECO:0000313" key="4">
    <source>
        <dbReference type="Proteomes" id="UP000035301"/>
    </source>
</evidence>
<protein>
    <recommendedName>
        <fullName evidence="2">DUF2070 domain-containing protein</fullName>
    </recommendedName>
</protein>
<evidence type="ECO:0000256" key="1">
    <source>
        <dbReference type="SAM" id="Phobius"/>
    </source>
</evidence>
<feature type="domain" description="DUF2070" evidence="2">
    <location>
        <begin position="9"/>
        <end position="571"/>
    </location>
</feature>
<proteinExistence type="predicted"/>
<gene>
    <name evidence="3" type="ORF">SZ63_11795</name>
</gene>
<reference evidence="3 4" key="1">
    <citation type="journal article" date="2015" name="Int. J. Syst. Evol. Microbiol.">
        <title>Methanoculleus sediminis sp. nov., a methanogen from sediments near a submarine mud volcano.</title>
        <authorList>
            <person name="Chen S.C."/>
            <person name="Chen M.F."/>
            <person name="Lai M.C."/>
            <person name="Weng C.Y."/>
            <person name="Wu S.Y."/>
            <person name="Lin S."/>
            <person name="Yang T.F."/>
            <person name="Chen P.C."/>
        </authorList>
    </citation>
    <scope>NUCLEOTIDE SEQUENCE [LARGE SCALE GENOMIC DNA]</scope>
    <source>
        <strain evidence="3 4">S3Fa</strain>
    </source>
</reference>
<feature type="transmembrane region" description="Helical" evidence="1">
    <location>
        <begin position="111"/>
        <end position="132"/>
    </location>
</feature>
<dbReference type="Proteomes" id="UP000035301">
    <property type="component" value="Unassembled WGS sequence"/>
</dbReference>
<feature type="transmembrane region" description="Helical" evidence="1">
    <location>
        <begin position="551"/>
        <end position="578"/>
    </location>
</feature>
<dbReference type="STRING" id="1550566.SZ63_11795"/>
<name>A0A0H1QWQ5_9EURY</name>
<dbReference type="EMBL" id="JXOJ01000008">
    <property type="protein sequence ID" value="KLK87264.1"/>
    <property type="molecule type" value="Genomic_DNA"/>
</dbReference>
<accession>A0A0H1QWQ5</accession>